<dbReference type="GO" id="GO:0005351">
    <property type="term" value="F:carbohydrate:proton symporter activity"/>
    <property type="evidence" value="ECO:0007669"/>
    <property type="project" value="TreeGrafter"/>
</dbReference>
<dbReference type="GO" id="GO:0016020">
    <property type="term" value="C:membrane"/>
    <property type="evidence" value="ECO:0007669"/>
    <property type="project" value="UniProtKB-SubCell"/>
</dbReference>
<reference evidence="8 9" key="1">
    <citation type="journal article" date="2015" name="Genome Announc.">
        <title>Genome sequence and annotation of Trichoderma parareesei, the ancestor of the cellulase producer Trichoderma reesei.</title>
        <authorList>
            <person name="Yang D."/>
            <person name="Pomraning K."/>
            <person name="Kopchinskiy A."/>
            <person name="Karimi Aghcheh R."/>
            <person name="Atanasova L."/>
            <person name="Chenthamara K."/>
            <person name="Baker S.E."/>
            <person name="Zhang R."/>
            <person name="Shen Q."/>
            <person name="Freitag M."/>
            <person name="Kubicek C.P."/>
            <person name="Druzhinina I.S."/>
        </authorList>
    </citation>
    <scope>NUCLEOTIDE SEQUENCE [LARGE SCALE GENOMIC DNA]</scope>
    <source>
        <strain evidence="8 9">CBS 125925</strain>
    </source>
</reference>
<dbReference type="InterPro" id="IPR005828">
    <property type="entry name" value="MFS_sugar_transport-like"/>
</dbReference>
<proteinExistence type="inferred from homology"/>
<feature type="domain" description="Major facilitator superfamily (MFS) profile" evidence="7">
    <location>
        <begin position="1"/>
        <end position="101"/>
    </location>
</feature>
<dbReference type="InterPro" id="IPR050360">
    <property type="entry name" value="MFS_Sugar_Transporters"/>
</dbReference>
<sequence length="157" mass="17510">MLALNTKTSGIVAVVMIFAYQAFFTWGFMGGVWAYGPEILPLEYRSKGMGLATATLWLFSFVMVEIVPSSIANIGWQTYIIFAVFNFSFIPIIYLFFPETKGLSLELVDLAFMDGTMSPVKRAKELHKMLASGEELTLRTEVGAKTLDFVPVEEKSP</sequence>
<keyword evidence="9" id="KW-1185">Reference proteome</keyword>
<protein>
    <recommendedName>
        <fullName evidence="7">Major facilitator superfamily (MFS) profile domain-containing protein</fullName>
    </recommendedName>
</protein>
<feature type="transmembrane region" description="Helical" evidence="6">
    <location>
        <begin position="79"/>
        <end position="97"/>
    </location>
</feature>
<dbReference type="Proteomes" id="UP000219286">
    <property type="component" value="Unassembled WGS sequence"/>
</dbReference>
<dbReference type="OrthoDB" id="6612291at2759"/>
<dbReference type="InterPro" id="IPR020846">
    <property type="entry name" value="MFS_dom"/>
</dbReference>
<keyword evidence="3 6" id="KW-0812">Transmembrane</keyword>
<evidence type="ECO:0000313" key="9">
    <source>
        <dbReference type="Proteomes" id="UP000219286"/>
    </source>
</evidence>
<organism evidence="8 9">
    <name type="scientific">Trichoderma parareesei</name>
    <name type="common">Filamentous fungus</name>
    <dbReference type="NCBI Taxonomy" id="858221"/>
    <lineage>
        <taxon>Eukaryota</taxon>
        <taxon>Fungi</taxon>
        <taxon>Dikarya</taxon>
        <taxon>Ascomycota</taxon>
        <taxon>Pezizomycotina</taxon>
        <taxon>Sordariomycetes</taxon>
        <taxon>Hypocreomycetidae</taxon>
        <taxon>Hypocreales</taxon>
        <taxon>Hypocreaceae</taxon>
        <taxon>Trichoderma</taxon>
    </lineage>
</organism>
<evidence type="ECO:0000256" key="1">
    <source>
        <dbReference type="ARBA" id="ARBA00004141"/>
    </source>
</evidence>
<keyword evidence="5 6" id="KW-0472">Membrane</keyword>
<name>A0A2H2YXA8_TRIPA</name>
<evidence type="ECO:0000256" key="3">
    <source>
        <dbReference type="ARBA" id="ARBA00022692"/>
    </source>
</evidence>
<gene>
    <name evidence="8" type="ORF">A9Z42_0014370</name>
</gene>
<comment type="similarity">
    <text evidence="2">Belongs to the major facilitator superfamily. Sugar transporter (TC 2.A.1.1) family.</text>
</comment>
<evidence type="ECO:0000256" key="5">
    <source>
        <dbReference type="ARBA" id="ARBA00023136"/>
    </source>
</evidence>
<dbReference type="PANTHER" id="PTHR48022:SF28">
    <property type="entry name" value="MAJOR FACILITATOR SUPERFAMILY (MFS) PROFILE DOMAIN-CONTAINING PROTEIN-RELATED"/>
    <property type="match status" value="1"/>
</dbReference>
<dbReference type="Gene3D" id="1.20.1250.20">
    <property type="entry name" value="MFS general substrate transporter like domains"/>
    <property type="match status" value="1"/>
</dbReference>
<evidence type="ECO:0000259" key="7">
    <source>
        <dbReference type="PROSITE" id="PS50850"/>
    </source>
</evidence>
<dbReference type="EMBL" id="LFMI01000178">
    <property type="protein sequence ID" value="OTA01097.1"/>
    <property type="molecule type" value="Genomic_DNA"/>
</dbReference>
<keyword evidence="4 6" id="KW-1133">Transmembrane helix</keyword>
<feature type="transmembrane region" description="Helical" evidence="6">
    <location>
        <begin position="12"/>
        <end position="36"/>
    </location>
</feature>
<dbReference type="PANTHER" id="PTHR48022">
    <property type="entry name" value="PLASTIDIC GLUCOSE TRANSPORTER 4"/>
    <property type="match status" value="1"/>
</dbReference>
<evidence type="ECO:0000256" key="4">
    <source>
        <dbReference type="ARBA" id="ARBA00022989"/>
    </source>
</evidence>
<comment type="subcellular location">
    <subcellularLocation>
        <location evidence="1">Membrane</location>
        <topology evidence="1">Multi-pass membrane protein</topology>
    </subcellularLocation>
</comment>
<dbReference type="InterPro" id="IPR036259">
    <property type="entry name" value="MFS_trans_sf"/>
</dbReference>
<accession>A0A2H2YXA8</accession>
<dbReference type="SUPFAM" id="SSF103473">
    <property type="entry name" value="MFS general substrate transporter"/>
    <property type="match status" value="1"/>
</dbReference>
<evidence type="ECO:0000256" key="2">
    <source>
        <dbReference type="ARBA" id="ARBA00010992"/>
    </source>
</evidence>
<feature type="transmembrane region" description="Helical" evidence="6">
    <location>
        <begin position="48"/>
        <end position="67"/>
    </location>
</feature>
<dbReference type="Pfam" id="PF00083">
    <property type="entry name" value="Sugar_tr"/>
    <property type="match status" value="1"/>
</dbReference>
<dbReference type="PROSITE" id="PS50850">
    <property type="entry name" value="MFS"/>
    <property type="match status" value="1"/>
</dbReference>
<evidence type="ECO:0000256" key="6">
    <source>
        <dbReference type="SAM" id="Phobius"/>
    </source>
</evidence>
<dbReference type="AlphaFoldDB" id="A0A2H2YXA8"/>
<comment type="caution">
    <text evidence="8">The sequence shown here is derived from an EMBL/GenBank/DDBJ whole genome shotgun (WGS) entry which is preliminary data.</text>
</comment>
<evidence type="ECO:0000313" key="8">
    <source>
        <dbReference type="EMBL" id="OTA01097.1"/>
    </source>
</evidence>